<evidence type="ECO:0008006" key="2">
    <source>
        <dbReference type="Google" id="ProtNLM"/>
    </source>
</evidence>
<accession>X1I4D5</accession>
<dbReference type="InterPro" id="IPR032466">
    <property type="entry name" value="Metal_Hydrolase"/>
</dbReference>
<dbReference type="GO" id="GO:0006508">
    <property type="term" value="P:proteolysis"/>
    <property type="evidence" value="ECO:0007669"/>
    <property type="project" value="InterPro"/>
</dbReference>
<dbReference type="Gene3D" id="3.20.20.140">
    <property type="entry name" value="Metal-dependent hydrolases"/>
    <property type="match status" value="1"/>
</dbReference>
<organism evidence="1">
    <name type="scientific">marine sediment metagenome</name>
    <dbReference type="NCBI Taxonomy" id="412755"/>
    <lineage>
        <taxon>unclassified sequences</taxon>
        <taxon>metagenomes</taxon>
        <taxon>ecological metagenomes</taxon>
    </lineage>
</organism>
<dbReference type="InterPro" id="IPR008257">
    <property type="entry name" value="Pept_M19"/>
</dbReference>
<sequence>MLVDAAEVPRITEGLLKRGYSEADIRKILGENTLRVLKEAIG</sequence>
<proteinExistence type="predicted"/>
<dbReference type="Pfam" id="PF01244">
    <property type="entry name" value="Peptidase_M19"/>
    <property type="match status" value="1"/>
</dbReference>
<comment type="caution">
    <text evidence="1">The sequence shown here is derived from an EMBL/GenBank/DDBJ whole genome shotgun (WGS) entry which is preliminary data.</text>
</comment>
<dbReference type="AlphaFoldDB" id="X1I4D5"/>
<dbReference type="SUPFAM" id="SSF51556">
    <property type="entry name" value="Metallo-dependent hydrolases"/>
    <property type="match status" value="1"/>
</dbReference>
<gene>
    <name evidence="1" type="ORF">S03H2_48403</name>
</gene>
<dbReference type="EMBL" id="BARU01030515">
    <property type="protein sequence ID" value="GAH64160.1"/>
    <property type="molecule type" value="Genomic_DNA"/>
</dbReference>
<reference evidence="1" key="1">
    <citation type="journal article" date="2014" name="Front. Microbiol.">
        <title>High frequency of phylogenetically diverse reductive dehalogenase-homologous genes in deep subseafloor sedimentary metagenomes.</title>
        <authorList>
            <person name="Kawai M."/>
            <person name="Futagami T."/>
            <person name="Toyoda A."/>
            <person name="Takaki Y."/>
            <person name="Nishi S."/>
            <person name="Hori S."/>
            <person name="Arai W."/>
            <person name="Tsubouchi T."/>
            <person name="Morono Y."/>
            <person name="Uchiyama I."/>
            <person name="Ito T."/>
            <person name="Fujiyama A."/>
            <person name="Inagaki F."/>
            <person name="Takami H."/>
        </authorList>
    </citation>
    <scope>NUCLEOTIDE SEQUENCE</scope>
    <source>
        <strain evidence="1">Expedition CK06-06</strain>
    </source>
</reference>
<dbReference type="GO" id="GO:0070573">
    <property type="term" value="F:metallodipeptidase activity"/>
    <property type="evidence" value="ECO:0007669"/>
    <property type="project" value="InterPro"/>
</dbReference>
<protein>
    <recommendedName>
        <fullName evidence="2">Membrane dipeptidase</fullName>
    </recommendedName>
</protein>
<dbReference type="PROSITE" id="PS51365">
    <property type="entry name" value="RENAL_DIPEPTIDASE_2"/>
    <property type="match status" value="1"/>
</dbReference>
<evidence type="ECO:0000313" key="1">
    <source>
        <dbReference type="EMBL" id="GAH64160.1"/>
    </source>
</evidence>
<name>X1I4D5_9ZZZZ</name>